<evidence type="ECO:0000256" key="1">
    <source>
        <dbReference type="ARBA" id="ARBA00022694"/>
    </source>
</evidence>
<comment type="function">
    <text evidence="2">Catalyzes the formation of N(4)-acetylcytidine (ac(4)C) at the wobble position of elongator tRNA(Met), using acetate and ATP as substrates. First activates an acetate ion to form acetyladenylate (Ac-AMP) and then transfers the acetyl group to tRNA to form ac(4)C34.</text>
</comment>
<proteinExistence type="inferred from homology"/>
<dbReference type="AlphaFoldDB" id="A0A9D1L5Y9"/>
<feature type="binding site" evidence="2">
    <location>
        <position position="190"/>
    </location>
    <ligand>
        <name>ATP</name>
        <dbReference type="ChEBI" id="CHEBI:30616"/>
    </ligand>
</feature>
<keyword evidence="2" id="KW-0547">Nucleotide-binding</keyword>
<dbReference type="PANTHER" id="PTHR37825">
    <property type="entry name" value="TRNA(MET) CYTIDINE ACETATE LIGASE"/>
    <property type="match status" value="1"/>
</dbReference>
<feature type="binding site" evidence="2">
    <location>
        <position position="162"/>
    </location>
    <ligand>
        <name>ATP</name>
        <dbReference type="ChEBI" id="CHEBI:30616"/>
    </ligand>
</feature>
<keyword evidence="2" id="KW-0820">tRNA-binding</keyword>
<dbReference type="EMBL" id="DVMP01000038">
    <property type="protein sequence ID" value="HIU25191.1"/>
    <property type="molecule type" value="Genomic_DNA"/>
</dbReference>
<dbReference type="GO" id="GO:0000049">
    <property type="term" value="F:tRNA binding"/>
    <property type="evidence" value="ECO:0007669"/>
    <property type="project" value="UniProtKB-KW"/>
</dbReference>
<dbReference type="SUPFAM" id="SSF52374">
    <property type="entry name" value="Nucleotidylyl transferase"/>
    <property type="match status" value="1"/>
</dbReference>
<comment type="catalytic activity">
    <reaction evidence="2">
        <text>cytidine(34) in elongator tRNA(Met) + acetate + ATP = N(4)-acetylcytidine(34) in elongator tRNA(Met) + AMP + diphosphate</text>
        <dbReference type="Rhea" id="RHEA:58144"/>
        <dbReference type="Rhea" id="RHEA-COMP:10693"/>
        <dbReference type="Rhea" id="RHEA-COMP:10694"/>
        <dbReference type="ChEBI" id="CHEBI:30089"/>
        <dbReference type="ChEBI" id="CHEBI:30616"/>
        <dbReference type="ChEBI" id="CHEBI:33019"/>
        <dbReference type="ChEBI" id="CHEBI:74900"/>
        <dbReference type="ChEBI" id="CHEBI:82748"/>
        <dbReference type="ChEBI" id="CHEBI:456215"/>
    </reaction>
</comment>
<keyword evidence="2" id="KW-0436">Ligase</keyword>
<dbReference type="InterPro" id="IPR008513">
    <property type="entry name" value="tRNA(Met)_cyd_acetate_ligase"/>
</dbReference>
<dbReference type="Gene3D" id="3.40.50.620">
    <property type="entry name" value="HUPs"/>
    <property type="match status" value="1"/>
</dbReference>
<dbReference type="GO" id="GO:0006400">
    <property type="term" value="P:tRNA modification"/>
    <property type="evidence" value="ECO:0007669"/>
    <property type="project" value="UniProtKB-UniRule"/>
</dbReference>
<reference evidence="4" key="1">
    <citation type="submission" date="2020-10" db="EMBL/GenBank/DDBJ databases">
        <authorList>
            <person name="Gilroy R."/>
        </authorList>
    </citation>
    <scope>NUCLEOTIDE SEQUENCE</scope>
    <source>
        <strain evidence="4">ChiHcec3-6078</strain>
    </source>
</reference>
<feature type="binding site" evidence="2">
    <location>
        <position position="101"/>
    </location>
    <ligand>
        <name>ATP</name>
        <dbReference type="ChEBI" id="CHEBI:30616"/>
    </ligand>
</feature>
<comment type="caution">
    <text evidence="2">Lacks conserved residue(s) required for the propagation of feature annotation.</text>
</comment>
<dbReference type="HAMAP" id="MF_01539">
    <property type="entry name" value="TmcAL"/>
    <property type="match status" value="1"/>
</dbReference>
<keyword evidence="2" id="KW-0963">Cytoplasm</keyword>
<dbReference type="GO" id="GO:0016879">
    <property type="term" value="F:ligase activity, forming carbon-nitrogen bonds"/>
    <property type="evidence" value="ECO:0007669"/>
    <property type="project" value="UniProtKB-UniRule"/>
</dbReference>
<dbReference type="GO" id="GO:0005737">
    <property type="term" value="C:cytoplasm"/>
    <property type="evidence" value="ECO:0007669"/>
    <property type="project" value="UniProtKB-SubCell"/>
</dbReference>
<name>A0A9D1L5Y9_9FIRM</name>
<keyword evidence="2" id="KW-0067">ATP-binding</keyword>
<evidence type="ECO:0000256" key="2">
    <source>
        <dbReference type="HAMAP-Rule" id="MF_01539"/>
    </source>
</evidence>
<organism evidence="4 5">
    <name type="scientific">Candidatus Allocopromorpha excrementigallinarum</name>
    <dbReference type="NCBI Taxonomy" id="2840742"/>
    <lineage>
        <taxon>Bacteria</taxon>
        <taxon>Bacillati</taxon>
        <taxon>Bacillota</taxon>
        <taxon>Clostridia</taxon>
        <taxon>Eubacteriales</taxon>
        <taxon>Eubacteriaceae</taxon>
        <taxon>Eubacteriaceae incertae sedis</taxon>
        <taxon>Candidatus Allocopromorpha</taxon>
    </lineage>
</organism>
<evidence type="ECO:0000313" key="4">
    <source>
        <dbReference type="EMBL" id="HIU25191.1"/>
    </source>
</evidence>
<evidence type="ECO:0000256" key="3">
    <source>
        <dbReference type="SAM" id="Coils"/>
    </source>
</evidence>
<sequence>MRVVGITAEYNPFHKGHRYHLEKSRELTEAEYAVAVMSGDFTQRGEAALADKWVRSRWAVEEGLDLVVELPFIRACDIGSSFAEGAVDILAGLGATHISFGSESGDIEELQYTAEALREKSEEIKRMIKISMKEGLSFGRSLYEAAEGIIGREDARLMKSPNNILALEYLKRINEINRKGGRITAVTVKRKGSGYFEACEKTGFAGAGAIRRLASEGRGEEASLYVSAAVARYIAEKNHGDREEKMFRLLRYEIMRSSLKDLSQIRFVGEGMEHRLKREAAKAGSLMELVADMVSRRYTEAAVKRMLTALLLGIKKGEEDFTPYGRVLAAGKKGRELLRIIKKEELARIPVITNVNRLSGEALSAAKSIETDIHAADMYNLIEGRDLYSFSDRVITPYIEK</sequence>
<reference evidence="4" key="2">
    <citation type="journal article" date="2021" name="PeerJ">
        <title>Extensive microbial diversity within the chicken gut microbiome revealed by metagenomics and culture.</title>
        <authorList>
            <person name="Gilroy R."/>
            <person name="Ravi A."/>
            <person name="Getino M."/>
            <person name="Pursley I."/>
            <person name="Horton D.L."/>
            <person name="Alikhan N.F."/>
            <person name="Baker D."/>
            <person name="Gharbi K."/>
            <person name="Hall N."/>
            <person name="Watson M."/>
            <person name="Adriaenssens E.M."/>
            <person name="Foster-Nyarko E."/>
            <person name="Jarju S."/>
            <person name="Secka A."/>
            <person name="Antonio M."/>
            <person name="Oren A."/>
            <person name="Chaudhuri R.R."/>
            <person name="La Ragione R."/>
            <person name="Hildebrand F."/>
            <person name="Pallen M.J."/>
        </authorList>
    </citation>
    <scope>NUCLEOTIDE SEQUENCE</scope>
    <source>
        <strain evidence="4">ChiHcec3-6078</strain>
    </source>
</reference>
<dbReference type="GO" id="GO:0005524">
    <property type="term" value="F:ATP binding"/>
    <property type="evidence" value="ECO:0007669"/>
    <property type="project" value="UniProtKB-KW"/>
</dbReference>
<gene>
    <name evidence="2" type="primary">tmcAL</name>
    <name evidence="4" type="ORF">IAC50_01670</name>
</gene>
<comment type="subcellular location">
    <subcellularLocation>
        <location evidence="2">Cytoplasm</location>
    </subcellularLocation>
</comment>
<dbReference type="PANTHER" id="PTHR37825:SF1">
    <property type="entry name" value="TRNA(MET) CYTIDINE ACETATE LIGASE"/>
    <property type="match status" value="1"/>
</dbReference>
<keyword evidence="1 2" id="KW-0819">tRNA processing</keyword>
<feature type="coiled-coil region" evidence="3">
    <location>
        <begin position="107"/>
        <end position="134"/>
    </location>
</feature>
<dbReference type="Proteomes" id="UP000824090">
    <property type="component" value="Unassembled WGS sequence"/>
</dbReference>
<keyword evidence="2" id="KW-0694">RNA-binding</keyword>
<accession>A0A9D1L5Y9</accession>
<dbReference type="EC" id="6.3.4.-" evidence="2"/>
<keyword evidence="3" id="KW-0175">Coiled coil</keyword>
<dbReference type="Pfam" id="PF05636">
    <property type="entry name" value="HIGH_NTase1"/>
    <property type="match status" value="1"/>
</dbReference>
<comment type="similarity">
    <text evidence="2">Belongs to the TmcAL family.</text>
</comment>
<comment type="caution">
    <text evidence="4">The sequence shown here is derived from an EMBL/GenBank/DDBJ whole genome shotgun (WGS) entry which is preliminary data.</text>
</comment>
<dbReference type="InterPro" id="IPR014729">
    <property type="entry name" value="Rossmann-like_a/b/a_fold"/>
</dbReference>
<feature type="binding site" evidence="2">
    <location>
        <begin position="7"/>
        <end position="20"/>
    </location>
    <ligand>
        <name>ATP</name>
        <dbReference type="ChEBI" id="CHEBI:30616"/>
    </ligand>
</feature>
<evidence type="ECO:0000313" key="5">
    <source>
        <dbReference type="Proteomes" id="UP000824090"/>
    </source>
</evidence>
<protein>
    <recommendedName>
        <fullName evidence="2">tRNA(Met) cytidine acetate ligase</fullName>
        <ecNumber evidence="2">6.3.4.-</ecNumber>
    </recommendedName>
</protein>